<dbReference type="EMBL" id="JBHUIM010000002">
    <property type="protein sequence ID" value="MFD2247932.1"/>
    <property type="molecule type" value="Genomic_DNA"/>
</dbReference>
<evidence type="ECO:0000256" key="4">
    <source>
        <dbReference type="ARBA" id="ARBA00022801"/>
    </source>
</evidence>
<evidence type="ECO:0000313" key="8">
    <source>
        <dbReference type="EMBL" id="MFD2247932.1"/>
    </source>
</evidence>
<evidence type="ECO:0000256" key="5">
    <source>
        <dbReference type="ARBA" id="ARBA00023157"/>
    </source>
</evidence>
<keyword evidence="4" id="KW-0378">Hydrolase</keyword>
<keyword evidence="5" id="KW-1015">Disulfide bond</keyword>
<dbReference type="Gene3D" id="1.10.575.10">
    <property type="entry name" value="P1 Nuclease"/>
    <property type="match status" value="1"/>
</dbReference>
<name>A0ABW5CZT9_9BACT</name>
<keyword evidence="7" id="KW-0732">Signal</keyword>
<keyword evidence="6" id="KW-0325">Glycoprotein</keyword>
<evidence type="ECO:0000256" key="1">
    <source>
        <dbReference type="ARBA" id="ARBA00022722"/>
    </source>
</evidence>
<proteinExistence type="predicted"/>
<accession>A0ABW5CZT9</accession>
<reference evidence="9" key="1">
    <citation type="journal article" date="2019" name="Int. J. Syst. Evol. Microbiol.">
        <title>The Global Catalogue of Microorganisms (GCM) 10K type strain sequencing project: providing services to taxonomists for standard genome sequencing and annotation.</title>
        <authorList>
            <consortium name="The Broad Institute Genomics Platform"/>
            <consortium name="The Broad Institute Genome Sequencing Center for Infectious Disease"/>
            <person name="Wu L."/>
            <person name="Ma J."/>
        </authorList>
    </citation>
    <scope>NUCLEOTIDE SEQUENCE [LARGE SCALE GENOMIC DNA]</scope>
    <source>
        <strain evidence="9">CGMCC 4.1782</strain>
    </source>
</reference>
<evidence type="ECO:0000256" key="3">
    <source>
        <dbReference type="ARBA" id="ARBA00022759"/>
    </source>
</evidence>
<keyword evidence="1" id="KW-0540">Nuclease</keyword>
<feature type="chain" id="PRO_5045497941" evidence="7">
    <location>
        <begin position="21"/>
        <end position="255"/>
    </location>
</feature>
<organism evidence="8 9">
    <name type="scientific">Pontibacter ruber</name>
    <dbReference type="NCBI Taxonomy" id="1343895"/>
    <lineage>
        <taxon>Bacteria</taxon>
        <taxon>Pseudomonadati</taxon>
        <taxon>Bacteroidota</taxon>
        <taxon>Cytophagia</taxon>
        <taxon>Cytophagales</taxon>
        <taxon>Hymenobacteraceae</taxon>
        <taxon>Pontibacter</taxon>
    </lineage>
</organism>
<dbReference type="Pfam" id="PF02265">
    <property type="entry name" value="S1-P1_nuclease"/>
    <property type="match status" value="1"/>
</dbReference>
<dbReference type="SUPFAM" id="SSF48537">
    <property type="entry name" value="Phospholipase C/P1 nuclease"/>
    <property type="match status" value="1"/>
</dbReference>
<feature type="signal peptide" evidence="7">
    <location>
        <begin position="1"/>
        <end position="20"/>
    </location>
</feature>
<keyword evidence="3" id="KW-0255">Endonuclease</keyword>
<dbReference type="PANTHER" id="PTHR33146">
    <property type="entry name" value="ENDONUCLEASE 4"/>
    <property type="match status" value="1"/>
</dbReference>
<dbReference type="InterPro" id="IPR003154">
    <property type="entry name" value="S1/P1nuclease"/>
</dbReference>
<dbReference type="PANTHER" id="PTHR33146:SF26">
    <property type="entry name" value="ENDONUCLEASE 4"/>
    <property type="match status" value="1"/>
</dbReference>
<comment type="caution">
    <text evidence="8">The sequence shown here is derived from an EMBL/GenBank/DDBJ whole genome shotgun (WGS) entry which is preliminary data.</text>
</comment>
<evidence type="ECO:0000256" key="2">
    <source>
        <dbReference type="ARBA" id="ARBA00022723"/>
    </source>
</evidence>
<dbReference type="RefSeq" id="WP_250431193.1">
    <property type="nucleotide sequence ID" value="NZ_JALPRR010000003.1"/>
</dbReference>
<keyword evidence="2" id="KW-0479">Metal-binding</keyword>
<evidence type="ECO:0000313" key="9">
    <source>
        <dbReference type="Proteomes" id="UP001597374"/>
    </source>
</evidence>
<gene>
    <name evidence="8" type="ORF">ACFSKP_16815</name>
</gene>
<sequence>MKKLVCALMFIPLFAGQVFAWGQNGHRAVGLIAEQHLSKKAKKKIAKVLHETSLAEASVWMDDIKSDTAYNHTHDWHWVTIPENMRYEQTQKNPNGDIIMKIEELTKALKAGNLNEKQQGEYLKYLVHLVGDLHQPLHVGKEGDTGGNAIKLQWFGKPSNLHRVWDSDMIESKDLSFTELARFAGNPNKKQVKELQSTTVRDWAYESMTYRPQVYNLPEDGKLSYRYSYDNFDTLEKRILQAGVRLAGLLNEIYG</sequence>
<protein>
    <submittedName>
        <fullName evidence="8">S1/P1 nuclease</fullName>
    </submittedName>
</protein>
<dbReference type="CDD" id="cd11010">
    <property type="entry name" value="S1-P1_nuclease"/>
    <property type="match status" value="1"/>
</dbReference>
<keyword evidence="9" id="KW-1185">Reference proteome</keyword>
<dbReference type="Proteomes" id="UP001597374">
    <property type="component" value="Unassembled WGS sequence"/>
</dbReference>
<evidence type="ECO:0000256" key="7">
    <source>
        <dbReference type="SAM" id="SignalP"/>
    </source>
</evidence>
<dbReference type="InterPro" id="IPR008947">
    <property type="entry name" value="PLipase_C/P1_nuclease_dom_sf"/>
</dbReference>
<evidence type="ECO:0000256" key="6">
    <source>
        <dbReference type="ARBA" id="ARBA00023180"/>
    </source>
</evidence>